<proteinExistence type="predicted"/>
<evidence type="ECO:0000313" key="1">
    <source>
        <dbReference type="EnsemblMetazoa" id="Aqu2.1.17740_001"/>
    </source>
</evidence>
<accession>A0A1X7TRM5</accession>
<dbReference type="InParanoid" id="A0A1X7TRM5"/>
<name>A0A1X7TRM5_AMPQE</name>
<dbReference type="OrthoDB" id="434126at2759"/>
<dbReference type="AlphaFoldDB" id="A0A1X7TRM5"/>
<reference evidence="1" key="1">
    <citation type="submission" date="2017-05" db="UniProtKB">
        <authorList>
            <consortium name="EnsemblMetazoa"/>
        </authorList>
    </citation>
    <scope>IDENTIFICATION</scope>
</reference>
<sequence>MSSYSFVRALHYQYKYTKIGSKESKRGQWWKRKKKVVYLPIINIDSLRGIMSGQGWKWYKDTKYKSA</sequence>
<dbReference type="EnsemblMetazoa" id="Aqu2.1.17740_001">
    <property type="protein sequence ID" value="Aqu2.1.17740_001"/>
    <property type="gene ID" value="Aqu2.1.17740"/>
</dbReference>
<protein>
    <submittedName>
        <fullName evidence="1">Lipase maturation factor</fullName>
    </submittedName>
</protein>
<organism evidence="1">
    <name type="scientific">Amphimedon queenslandica</name>
    <name type="common">Sponge</name>
    <dbReference type="NCBI Taxonomy" id="400682"/>
    <lineage>
        <taxon>Eukaryota</taxon>
        <taxon>Metazoa</taxon>
        <taxon>Porifera</taxon>
        <taxon>Demospongiae</taxon>
        <taxon>Heteroscleromorpha</taxon>
        <taxon>Haplosclerida</taxon>
        <taxon>Niphatidae</taxon>
        <taxon>Amphimedon</taxon>
    </lineage>
</organism>